<dbReference type="Pfam" id="PF09607">
    <property type="entry name" value="BrkDBD"/>
    <property type="match status" value="1"/>
</dbReference>
<reference evidence="3" key="2">
    <citation type="submission" date="2025-09" db="UniProtKB">
        <authorList>
            <consortium name="Ensembl"/>
        </authorList>
    </citation>
    <scope>IDENTIFICATION</scope>
</reference>
<protein>
    <recommendedName>
        <fullName evidence="2">Brinker DNA-binding domain-containing protein</fullName>
    </recommendedName>
</protein>
<dbReference type="InterPro" id="IPR009057">
    <property type="entry name" value="Homeodomain-like_sf"/>
</dbReference>
<dbReference type="Ensembl" id="ENSLLET00000042275.1">
    <property type="protein sequence ID" value="ENSLLEP00000040624.1"/>
    <property type="gene ID" value="ENSLLEG00000025852.1"/>
</dbReference>
<feature type="domain" description="Brinker DNA-binding" evidence="2">
    <location>
        <begin position="9"/>
        <end position="52"/>
    </location>
</feature>
<proteinExistence type="predicted"/>
<evidence type="ECO:0000256" key="1">
    <source>
        <dbReference type="SAM" id="MobiDB-lite"/>
    </source>
</evidence>
<dbReference type="OrthoDB" id="5422061at2759"/>
<dbReference type="SUPFAM" id="SSF48295">
    <property type="entry name" value="TrpR-like"/>
    <property type="match status" value="1"/>
</dbReference>
<dbReference type="Proteomes" id="UP000694569">
    <property type="component" value="Unplaced"/>
</dbReference>
<name>A0A8C5QSK6_9ANUR</name>
<dbReference type="InterPro" id="IPR010921">
    <property type="entry name" value="Trp_repressor/repl_initiator"/>
</dbReference>
<dbReference type="Gene3D" id="1.10.10.60">
    <property type="entry name" value="Homeodomain-like"/>
    <property type="match status" value="1"/>
</dbReference>
<keyword evidence="4" id="KW-1185">Reference proteome</keyword>
<sequence length="137" mass="16063">MYNPESKTKRRSYDAGFKLKVVSRAEESNNSIASREFCVDEKQVREWRKTKTSYGALEAELHTWVMECRQNALHMAKDDKLKAPGIEFFFASAGWCTRFMNRFGLCLRQRTKISQKMPKDLDEKVIPTDKSWRSEEA</sequence>
<dbReference type="AlphaFoldDB" id="A0A8C5QSK6"/>
<dbReference type="GO" id="GO:0043565">
    <property type="term" value="F:sequence-specific DNA binding"/>
    <property type="evidence" value="ECO:0007669"/>
    <property type="project" value="InterPro"/>
</dbReference>
<dbReference type="GeneTree" id="ENSGT00440000039028"/>
<reference evidence="3" key="1">
    <citation type="submission" date="2025-08" db="UniProtKB">
        <authorList>
            <consortium name="Ensembl"/>
        </authorList>
    </citation>
    <scope>IDENTIFICATION</scope>
</reference>
<evidence type="ECO:0000259" key="2">
    <source>
        <dbReference type="Pfam" id="PF09607"/>
    </source>
</evidence>
<accession>A0A8C5QSK6</accession>
<dbReference type="SUPFAM" id="SSF46689">
    <property type="entry name" value="Homeodomain-like"/>
    <property type="match status" value="1"/>
</dbReference>
<dbReference type="InterPro" id="IPR018586">
    <property type="entry name" value="Brinker_DNA-bd"/>
</dbReference>
<evidence type="ECO:0000313" key="4">
    <source>
        <dbReference type="Proteomes" id="UP000694569"/>
    </source>
</evidence>
<evidence type="ECO:0000313" key="3">
    <source>
        <dbReference type="Ensembl" id="ENSLLEP00000040624.1"/>
    </source>
</evidence>
<feature type="region of interest" description="Disordered" evidence="1">
    <location>
        <begin position="118"/>
        <end position="137"/>
    </location>
</feature>
<organism evidence="3 4">
    <name type="scientific">Leptobrachium leishanense</name>
    <name type="common">Leishan spiny toad</name>
    <dbReference type="NCBI Taxonomy" id="445787"/>
    <lineage>
        <taxon>Eukaryota</taxon>
        <taxon>Metazoa</taxon>
        <taxon>Chordata</taxon>
        <taxon>Craniata</taxon>
        <taxon>Vertebrata</taxon>
        <taxon>Euteleostomi</taxon>
        <taxon>Amphibia</taxon>
        <taxon>Batrachia</taxon>
        <taxon>Anura</taxon>
        <taxon>Pelobatoidea</taxon>
        <taxon>Megophryidae</taxon>
        <taxon>Leptobrachium</taxon>
    </lineage>
</organism>